<dbReference type="OrthoDB" id="66095at2759"/>
<proteinExistence type="predicted"/>
<organism evidence="1 2">
    <name type="scientific">Erysiphe pulchra</name>
    <dbReference type="NCBI Taxonomy" id="225359"/>
    <lineage>
        <taxon>Eukaryota</taxon>
        <taxon>Fungi</taxon>
        <taxon>Dikarya</taxon>
        <taxon>Ascomycota</taxon>
        <taxon>Pezizomycotina</taxon>
        <taxon>Leotiomycetes</taxon>
        <taxon>Erysiphales</taxon>
        <taxon>Erysiphaceae</taxon>
        <taxon>Erysiphe</taxon>
    </lineage>
</organism>
<dbReference type="STRING" id="225359.A0A2S4PLE7"/>
<dbReference type="Proteomes" id="UP000237438">
    <property type="component" value="Unassembled WGS sequence"/>
</dbReference>
<accession>A0A2S4PLE7</accession>
<dbReference type="AlphaFoldDB" id="A0A2S4PLE7"/>
<reference evidence="1 2" key="1">
    <citation type="submission" date="2017-10" db="EMBL/GenBank/DDBJ databases">
        <title>Development of genomic resources for the powdery mildew, Erysiphe pulchra.</title>
        <authorList>
            <person name="Wadl P.A."/>
            <person name="Mack B.M."/>
            <person name="Moore G."/>
            <person name="Beltz S.B."/>
        </authorList>
    </citation>
    <scope>NUCLEOTIDE SEQUENCE [LARGE SCALE GENOMIC DNA]</scope>
    <source>
        <strain evidence="1">Cflorida</strain>
    </source>
</reference>
<keyword evidence="2" id="KW-1185">Reference proteome</keyword>
<evidence type="ECO:0000313" key="2">
    <source>
        <dbReference type="Proteomes" id="UP000237438"/>
    </source>
</evidence>
<dbReference type="EMBL" id="PEDP01002155">
    <property type="protein sequence ID" value="POS82875.1"/>
    <property type="molecule type" value="Genomic_DNA"/>
</dbReference>
<evidence type="ECO:0000313" key="1">
    <source>
        <dbReference type="EMBL" id="POS82875.1"/>
    </source>
</evidence>
<gene>
    <name evidence="1" type="ORF">EPUL_005162</name>
</gene>
<comment type="caution">
    <text evidence="1">The sequence shown here is derived from an EMBL/GenBank/DDBJ whole genome shotgun (WGS) entry which is preliminary data.</text>
</comment>
<name>A0A2S4PLE7_9PEZI</name>
<sequence>MSVLGGILNSLVSIAILGDDEAADFESETHDNRAVEAMEQIMKEPFQPSVEDVLATKESLLNKLPIEIVDFIIDFAEYWPHTHIGVKQNSAIDSHRITAGINEDEFLLRSYPLGYIPRENDPTDLSFQTQGFATHPPLPGYDCTRYYQDCTRKTLQLWAEESNIRGEFPCRKIVFTLQSHDQGWGGIAGCRGTYTNSFTWFDVGKEEVCLFEKPISRQAEFSNSEGPEISYNIFDVPYFVLSPSLLIHVESSDEINVICTSQTISPTTNSNIGSSDLKVHSFNHPLLPDSNVLQKNVAAVIESKKHVITWSYDDHIDPESLAADGLEKIGRGRATGNGEFVRSLKCGQIVTVWGKSRFRNWISHVEEVTIDIYWAV</sequence>
<protein>
    <submittedName>
        <fullName evidence="1">Uncharacterized protein</fullName>
    </submittedName>
</protein>